<name>A0A975FXX7_9CAUL</name>
<evidence type="ECO:0000256" key="7">
    <source>
        <dbReference type="ARBA" id="ARBA00022985"/>
    </source>
</evidence>
<evidence type="ECO:0000313" key="13">
    <source>
        <dbReference type="EMBL" id="QUD87455.1"/>
    </source>
</evidence>
<dbReference type="Gene3D" id="1.10.3730.20">
    <property type="match status" value="2"/>
</dbReference>
<organism evidence="13 14">
    <name type="scientific">Phenylobacterium montanum</name>
    <dbReference type="NCBI Taxonomy" id="2823693"/>
    <lineage>
        <taxon>Bacteria</taxon>
        <taxon>Pseudomonadati</taxon>
        <taxon>Pseudomonadota</taxon>
        <taxon>Alphaproteobacteria</taxon>
        <taxon>Caulobacterales</taxon>
        <taxon>Caulobacteraceae</taxon>
        <taxon>Phenylobacterium</taxon>
    </lineage>
</organism>
<evidence type="ECO:0000313" key="14">
    <source>
        <dbReference type="Proteomes" id="UP000676409"/>
    </source>
</evidence>
<feature type="transmembrane region" description="Helical" evidence="11">
    <location>
        <begin position="100"/>
        <end position="128"/>
    </location>
</feature>
<dbReference type="KEGG" id="caul:KCG34_20745"/>
<dbReference type="PANTHER" id="PTHR30561">
    <property type="entry name" value="SMR FAMILY PROTON-DEPENDENT DRUG EFFLUX TRANSPORTER SUGE"/>
    <property type="match status" value="1"/>
</dbReference>
<protein>
    <submittedName>
        <fullName evidence="13">EamA family transporter</fullName>
    </submittedName>
</protein>
<evidence type="ECO:0000256" key="8">
    <source>
        <dbReference type="ARBA" id="ARBA00022989"/>
    </source>
</evidence>
<dbReference type="GO" id="GO:0022857">
    <property type="term" value="F:transmembrane transporter activity"/>
    <property type="evidence" value="ECO:0007669"/>
    <property type="project" value="InterPro"/>
</dbReference>
<evidence type="ECO:0000256" key="11">
    <source>
        <dbReference type="SAM" id="Phobius"/>
    </source>
</evidence>
<dbReference type="GO" id="GO:0005886">
    <property type="term" value="C:plasma membrane"/>
    <property type="evidence" value="ECO:0007669"/>
    <property type="project" value="UniProtKB-SubCell"/>
</dbReference>
<dbReference type="Proteomes" id="UP000676409">
    <property type="component" value="Chromosome"/>
</dbReference>
<evidence type="ECO:0000256" key="4">
    <source>
        <dbReference type="ARBA" id="ARBA00022519"/>
    </source>
</evidence>
<proteinExistence type="predicted"/>
<feature type="transmembrane region" description="Helical" evidence="11">
    <location>
        <begin position="60"/>
        <end position="80"/>
    </location>
</feature>
<keyword evidence="9" id="KW-0443">Lipid metabolism</keyword>
<keyword evidence="7" id="KW-0448">Lipopolysaccharide biosynthesis</keyword>
<feature type="transmembrane region" description="Helical" evidence="11">
    <location>
        <begin position="203"/>
        <end position="225"/>
    </location>
</feature>
<keyword evidence="8 11" id="KW-1133">Transmembrane helix</keyword>
<dbReference type="InterPro" id="IPR000390">
    <property type="entry name" value="Small_drug/metabolite_transptr"/>
</dbReference>
<keyword evidence="14" id="KW-1185">Reference proteome</keyword>
<reference evidence="13" key="1">
    <citation type="submission" date="2021-04" db="EMBL/GenBank/DDBJ databases">
        <title>The complete genome sequence of Caulobacter sp. S6.</title>
        <authorList>
            <person name="Tang Y."/>
            <person name="Ouyang W."/>
            <person name="Liu Q."/>
            <person name="Huang B."/>
            <person name="Guo Z."/>
            <person name="Lei P."/>
        </authorList>
    </citation>
    <scope>NUCLEOTIDE SEQUENCE</scope>
    <source>
        <strain evidence="13">S6</strain>
    </source>
</reference>
<keyword evidence="4" id="KW-0997">Cell inner membrane</keyword>
<dbReference type="InterPro" id="IPR037185">
    <property type="entry name" value="EmrE-like"/>
</dbReference>
<evidence type="ECO:0000256" key="10">
    <source>
        <dbReference type="ARBA" id="ARBA00023136"/>
    </source>
</evidence>
<comment type="subcellular location">
    <subcellularLocation>
        <location evidence="1">Cell membrane</location>
        <topology evidence="1">Multi-pass membrane protein</topology>
    </subcellularLocation>
</comment>
<dbReference type="GO" id="GO:0009103">
    <property type="term" value="P:lipopolysaccharide biosynthetic process"/>
    <property type="evidence" value="ECO:0007669"/>
    <property type="project" value="UniProtKB-KW"/>
</dbReference>
<feature type="transmembrane region" description="Helical" evidence="11">
    <location>
        <begin position="261"/>
        <end position="278"/>
    </location>
</feature>
<keyword evidence="6 11" id="KW-0812">Transmembrane</keyword>
<feature type="transmembrane region" description="Helical" evidence="11">
    <location>
        <begin position="171"/>
        <end position="191"/>
    </location>
</feature>
<feature type="transmembrane region" description="Helical" evidence="11">
    <location>
        <begin position="140"/>
        <end position="159"/>
    </location>
</feature>
<dbReference type="GO" id="GO:0009245">
    <property type="term" value="P:lipid A biosynthetic process"/>
    <property type="evidence" value="ECO:0007669"/>
    <property type="project" value="UniProtKB-KW"/>
</dbReference>
<dbReference type="InterPro" id="IPR000620">
    <property type="entry name" value="EamA_dom"/>
</dbReference>
<feature type="domain" description="EamA" evidence="12">
    <location>
        <begin position="142"/>
        <end position="277"/>
    </location>
</feature>
<feature type="transmembrane region" description="Helical" evidence="11">
    <location>
        <begin position="33"/>
        <end position="53"/>
    </location>
</feature>
<feature type="transmembrane region" description="Helical" evidence="11">
    <location>
        <begin position="231"/>
        <end position="254"/>
    </location>
</feature>
<evidence type="ECO:0000256" key="5">
    <source>
        <dbReference type="ARBA" id="ARBA00022556"/>
    </source>
</evidence>
<dbReference type="Pfam" id="PF00892">
    <property type="entry name" value="EamA"/>
    <property type="match status" value="1"/>
</dbReference>
<evidence type="ECO:0000256" key="9">
    <source>
        <dbReference type="ARBA" id="ARBA00023098"/>
    </source>
</evidence>
<dbReference type="SUPFAM" id="SSF103481">
    <property type="entry name" value="Multidrug resistance efflux transporter EmrE"/>
    <property type="match status" value="2"/>
</dbReference>
<keyword evidence="3" id="KW-0444">Lipid biosynthesis</keyword>
<dbReference type="AlphaFoldDB" id="A0A975FXX7"/>
<dbReference type="PANTHER" id="PTHR30561:SF9">
    <property type="entry name" value="4-AMINO-4-DEOXY-L-ARABINOSE-PHOSPHOUNDECAPRENOL FLIPPASE SUBUNIT ARNF-RELATED"/>
    <property type="match status" value="1"/>
</dbReference>
<gene>
    <name evidence="13" type="ORF">KCG34_20745</name>
</gene>
<keyword evidence="2" id="KW-1003">Cell membrane</keyword>
<evidence type="ECO:0000256" key="6">
    <source>
        <dbReference type="ARBA" id="ARBA00022692"/>
    </source>
</evidence>
<evidence type="ECO:0000259" key="12">
    <source>
        <dbReference type="Pfam" id="PF00892"/>
    </source>
</evidence>
<keyword evidence="10 11" id="KW-0472">Membrane</keyword>
<dbReference type="RefSeq" id="WP_211937507.1">
    <property type="nucleotide sequence ID" value="NZ_CP073078.1"/>
</dbReference>
<sequence>MSPAILGLVLAAALLHASWNALLKQAGDRRWMTIVMQLTSMAVAGVVAVFLPLPASHSWPWLVAGAIVHIGYNIFLVRALSLGDLGEIYPISRGASPVMVAAGAAIAAHDHLTLQQVVGIAVVSGGIVSLRRGAGRPMPAAAILVALATAGFTAAYTIIDGMGARQSAGVASYIAWLWVLDGVFTGGWFLLAQRRDGGARPSLGQTATGAVGGLIAMAAYSAVILATTLGALGAVSALRETSVLFAAVIGALFLGERLTAARLLSCLAIVAGSVIISLG</sequence>
<evidence type="ECO:0000256" key="2">
    <source>
        <dbReference type="ARBA" id="ARBA00022475"/>
    </source>
</evidence>
<accession>A0A975FXX7</accession>
<evidence type="ECO:0000256" key="3">
    <source>
        <dbReference type="ARBA" id="ARBA00022516"/>
    </source>
</evidence>
<evidence type="ECO:0000256" key="1">
    <source>
        <dbReference type="ARBA" id="ARBA00004651"/>
    </source>
</evidence>
<dbReference type="EMBL" id="CP073078">
    <property type="protein sequence ID" value="QUD87455.1"/>
    <property type="molecule type" value="Genomic_DNA"/>
</dbReference>
<keyword evidence="5" id="KW-0441">Lipid A biosynthesis</keyword>